<dbReference type="Pfam" id="PF00069">
    <property type="entry name" value="Pkinase"/>
    <property type="match status" value="1"/>
</dbReference>
<dbReference type="EC" id="2.7.11.1" evidence="2"/>
<dbReference type="Gene3D" id="3.30.200.20">
    <property type="entry name" value="Phosphorylase Kinase, domain 1"/>
    <property type="match status" value="1"/>
</dbReference>
<comment type="catalytic activity">
    <reaction evidence="10">
        <text>L-seryl-[protein] + ATP = O-phospho-L-seryl-[protein] + ADP + H(+)</text>
        <dbReference type="Rhea" id="RHEA:17989"/>
        <dbReference type="Rhea" id="RHEA-COMP:9863"/>
        <dbReference type="Rhea" id="RHEA-COMP:11604"/>
        <dbReference type="ChEBI" id="CHEBI:15378"/>
        <dbReference type="ChEBI" id="CHEBI:29999"/>
        <dbReference type="ChEBI" id="CHEBI:30616"/>
        <dbReference type="ChEBI" id="CHEBI:83421"/>
        <dbReference type="ChEBI" id="CHEBI:456216"/>
        <dbReference type="EC" id="2.7.11.1"/>
    </reaction>
</comment>
<dbReference type="InterPro" id="IPR017892">
    <property type="entry name" value="Pkinase_C"/>
</dbReference>
<feature type="binding site" evidence="11">
    <location>
        <position position="185"/>
    </location>
    <ligand>
        <name>ATP</name>
        <dbReference type="ChEBI" id="CHEBI:30616"/>
    </ligand>
</feature>
<feature type="region of interest" description="Disordered" evidence="12">
    <location>
        <begin position="515"/>
        <end position="535"/>
    </location>
</feature>
<accession>A0A9W7XQ12</accession>
<keyword evidence="4" id="KW-0597">Phosphoprotein</keyword>
<feature type="region of interest" description="Disordered" evidence="12">
    <location>
        <begin position="98"/>
        <end position="119"/>
    </location>
</feature>
<dbReference type="AlphaFoldDB" id="A0A9W7XQ12"/>
<evidence type="ECO:0000256" key="8">
    <source>
        <dbReference type="ARBA" id="ARBA00022840"/>
    </source>
</evidence>
<dbReference type="Proteomes" id="UP001145021">
    <property type="component" value="Unassembled WGS sequence"/>
</dbReference>
<dbReference type="SMART" id="SM00220">
    <property type="entry name" value="S_TKc"/>
    <property type="match status" value="1"/>
</dbReference>
<feature type="compositionally biased region" description="Acidic residues" evidence="12">
    <location>
        <begin position="517"/>
        <end position="535"/>
    </location>
</feature>
<dbReference type="Gene3D" id="1.10.510.10">
    <property type="entry name" value="Transferase(Phosphotransferase) domain 1"/>
    <property type="match status" value="1"/>
</dbReference>
<proteinExistence type="inferred from homology"/>
<gene>
    <name evidence="15" type="ORF">LPJ64_001430</name>
</gene>
<evidence type="ECO:0000259" key="14">
    <source>
        <dbReference type="PROSITE" id="PS51285"/>
    </source>
</evidence>
<name>A0A9W7XQ12_9FUNG</name>
<sequence length="557" mass="61692">MIFDMEFDESSTLRKHPKEKAGAAQSPPIALPPLSLSRPDSRLAGSRTESPTPSIRRRPSVSAGILAMIENQLDETRIDSDYEDMACNVQVEVPLVDDFVNSDEEEEEEDGSEGKHSEMLATDADDYGLGYSEGLFDTTAPAFDSARKHKASIDDFSVLKLIGKGGYGKVYLVRHKLTHRYYAMKVLRKASILLQRRQITFTMTERSILSEVQHPFIVKLYYAFQSNSKLYLIMEYVAGGELFTHMANERIFSEDQAVFYSAQLVLALSHLHKLGIVFRDIKPENCLLDKHGHLVLTDFGLSKTALGEDGRTNTFCGTPAYMAPEVLDSSTSYEFSVDWWSLGILLYEMLTGSVPFKGKSPTQISKNIAKTKVKYPNYLTADAKDLIIRLLRKKPAQRIGYGLKGISDIKKHRFFRKINWELLERDHMSFTPPIVPVVTSDCDVSNFATEFTTEELAPSIVHGSLVDLEMDQFAESAVIFGDNAGNAGNGPAKTADTPNANKTNEAGAVTAARAIIDNDDNGNNDTNGDNDDDDNIDPATAFLGFSFVATSVLDTVN</sequence>
<dbReference type="FunFam" id="3.30.200.20:FF:000524">
    <property type="entry name" value="Non-specific serine/threonine protein kinase"/>
    <property type="match status" value="1"/>
</dbReference>
<dbReference type="PROSITE" id="PS50011">
    <property type="entry name" value="PROTEIN_KINASE_DOM"/>
    <property type="match status" value="1"/>
</dbReference>
<evidence type="ECO:0000256" key="6">
    <source>
        <dbReference type="ARBA" id="ARBA00022741"/>
    </source>
</evidence>
<dbReference type="CDD" id="cd05123">
    <property type="entry name" value="STKc_AGC"/>
    <property type="match status" value="1"/>
</dbReference>
<keyword evidence="16" id="KW-1185">Reference proteome</keyword>
<keyword evidence="3" id="KW-0723">Serine/threonine-protein kinase</keyword>
<evidence type="ECO:0000256" key="2">
    <source>
        <dbReference type="ARBA" id="ARBA00012513"/>
    </source>
</evidence>
<dbReference type="SMART" id="SM00133">
    <property type="entry name" value="S_TK_X"/>
    <property type="match status" value="1"/>
</dbReference>
<dbReference type="EMBL" id="JANBOH010000037">
    <property type="protein sequence ID" value="KAJ1647170.1"/>
    <property type="molecule type" value="Genomic_DNA"/>
</dbReference>
<dbReference type="FunFam" id="1.10.510.10:FF:000210">
    <property type="entry name" value="Non-specific serine/threonine protein kinase"/>
    <property type="match status" value="1"/>
</dbReference>
<feature type="region of interest" description="Disordered" evidence="12">
    <location>
        <begin position="1"/>
        <end position="59"/>
    </location>
</feature>
<evidence type="ECO:0000256" key="4">
    <source>
        <dbReference type="ARBA" id="ARBA00022553"/>
    </source>
</evidence>
<dbReference type="SUPFAM" id="SSF56112">
    <property type="entry name" value="Protein kinase-like (PK-like)"/>
    <property type="match status" value="1"/>
</dbReference>
<feature type="compositionally biased region" description="Acidic residues" evidence="12">
    <location>
        <begin position="100"/>
        <end position="111"/>
    </location>
</feature>
<evidence type="ECO:0000313" key="15">
    <source>
        <dbReference type="EMBL" id="KAJ1647170.1"/>
    </source>
</evidence>
<evidence type="ECO:0000256" key="11">
    <source>
        <dbReference type="PROSITE-ProRule" id="PRU10141"/>
    </source>
</evidence>
<dbReference type="InterPro" id="IPR000719">
    <property type="entry name" value="Prot_kinase_dom"/>
</dbReference>
<keyword evidence="5" id="KW-0808">Transferase</keyword>
<dbReference type="InterPro" id="IPR000961">
    <property type="entry name" value="AGC-kinase_C"/>
</dbReference>
<feature type="domain" description="AGC-kinase C-terminal" evidence="14">
    <location>
        <begin position="416"/>
        <end position="557"/>
    </location>
</feature>
<feature type="compositionally biased region" description="Low complexity" evidence="12">
    <location>
        <begin position="23"/>
        <end position="38"/>
    </location>
</feature>
<keyword evidence="7" id="KW-0418">Kinase</keyword>
<dbReference type="GO" id="GO:0004674">
    <property type="term" value="F:protein serine/threonine kinase activity"/>
    <property type="evidence" value="ECO:0007669"/>
    <property type="project" value="UniProtKB-KW"/>
</dbReference>
<organism evidence="15 16">
    <name type="scientific">Coemansia asiatica</name>
    <dbReference type="NCBI Taxonomy" id="1052880"/>
    <lineage>
        <taxon>Eukaryota</taxon>
        <taxon>Fungi</taxon>
        <taxon>Fungi incertae sedis</taxon>
        <taxon>Zoopagomycota</taxon>
        <taxon>Kickxellomycotina</taxon>
        <taxon>Kickxellomycetes</taxon>
        <taxon>Kickxellales</taxon>
        <taxon>Kickxellaceae</taxon>
        <taxon>Coemansia</taxon>
    </lineage>
</organism>
<reference evidence="15" key="1">
    <citation type="submission" date="2022-07" db="EMBL/GenBank/DDBJ databases">
        <title>Phylogenomic reconstructions and comparative analyses of Kickxellomycotina fungi.</title>
        <authorList>
            <person name="Reynolds N.K."/>
            <person name="Stajich J.E."/>
            <person name="Barry K."/>
            <person name="Grigoriev I.V."/>
            <person name="Crous P."/>
            <person name="Smith M.E."/>
        </authorList>
    </citation>
    <scope>NUCLEOTIDE SEQUENCE</scope>
    <source>
        <strain evidence="15">NBRC 105413</strain>
    </source>
</reference>
<dbReference type="PANTHER" id="PTHR24351">
    <property type="entry name" value="RIBOSOMAL PROTEIN S6 KINASE"/>
    <property type="match status" value="1"/>
</dbReference>
<evidence type="ECO:0000256" key="12">
    <source>
        <dbReference type="SAM" id="MobiDB-lite"/>
    </source>
</evidence>
<keyword evidence="6 11" id="KW-0547">Nucleotide-binding</keyword>
<evidence type="ECO:0000256" key="9">
    <source>
        <dbReference type="ARBA" id="ARBA00047899"/>
    </source>
</evidence>
<protein>
    <recommendedName>
        <fullName evidence="2">non-specific serine/threonine protein kinase</fullName>
        <ecNumber evidence="2">2.7.11.1</ecNumber>
    </recommendedName>
</protein>
<evidence type="ECO:0000259" key="13">
    <source>
        <dbReference type="PROSITE" id="PS50011"/>
    </source>
</evidence>
<comment type="catalytic activity">
    <reaction evidence="9">
        <text>L-threonyl-[protein] + ATP = O-phospho-L-threonyl-[protein] + ADP + H(+)</text>
        <dbReference type="Rhea" id="RHEA:46608"/>
        <dbReference type="Rhea" id="RHEA-COMP:11060"/>
        <dbReference type="Rhea" id="RHEA-COMP:11605"/>
        <dbReference type="ChEBI" id="CHEBI:15378"/>
        <dbReference type="ChEBI" id="CHEBI:30013"/>
        <dbReference type="ChEBI" id="CHEBI:30616"/>
        <dbReference type="ChEBI" id="CHEBI:61977"/>
        <dbReference type="ChEBI" id="CHEBI:456216"/>
        <dbReference type="EC" id="2.7.11.1"/>
    </reaction>
</comment>
<evidence type="ECO:0000256" key="10">
    <source>
        <dbReference type="ARBA" id="ARBA00048679"/>
    </source>
</evidence>
<evidence type="ECO:0000256" key="3">
    <source>
        <dbReference type="ARBA" id="ARBA00022527"/>
    </source>
</evidence>
<evidence type="ECO:0000256" key="1">
    <source>
        <dbReference type="ARBA" id="ARBA00009903"/>
    </source>
</evidence>
<comment type="caution">
    <text evidence="15">The sequence shown here is derived from an EMBL/GenBank/DDBJ whole genome shotgun (WGS) entry which is preliminary data.</text>
</comment>
<dbReference type="InterPro" id="IPR045270">
    <property type="entry name" value="STKc_AGC"/>
</dbReference>
<dbReference type="PROSITE" id="PS51285">
    <property type="entry name" value="AGC_KINASE_CTER"/>
    <property type="match status" value="1"/>
</dbReference>
<dbReference type="InterPro" id="IPR017441">
    <property type="entry name" value="Protein_kinase_ATP_BS"/>
</dbReference>
<keyword evidence="8 11" id="KW-0067">ATP-binding</keyword>
<comment type="similarity">
    <text evidence="1">Belongs to the protein kinase superfamily. AGC Ser/Thr protein kinase family.</text>
</comment>
<evidence type="ECO:0000313" key="16">
    <source>
        <dbReference type="Proteomes" id="UP001145021"/>
    </source>
</evidence>
<evidence type="ECO:0000256" key="5">
    <source>
        <dbReference type="ARBA" id="ARBA00022679"/>
    </source>
</evidence>
<dbReference type="InterPro" id="IPR011009">
    <property type="entry name" value="Kinase-like_dom_sf"/>
</dbReference>
<evidence type="ECO:0000256" key="7">
    <source>
        <dbReference type="ARBA" id="ARBA00022777"/>
    </source>
</evidence>
<dbReference type="PROSITE" id="PS00107">
    <property type="entry name" value="PROTEIN_KINASE_ATP"/>
    <property type="match status" value="1"/>
</dbReference>
<dbReference type="GO" id="GO:0005524">
    <property type="term" value="F:ATP binding"/>
    <property type="evidence" value="ECO:0007669"/>
    <property type="project" value="UniProtKB-UniRule"/>
</dbReference>
<dbReference type="Pfam" id="PF00433">
    <property type="entry name" value="Pkinase_C"/>
    <property type="match status" value="1"/>
</dbReference>
<feature type="domain" description="Protein kinase" evidence="13">
    <location>
        <begin position="156"/>
        <end position="415"/>
    </location>
</feature>